<accession>R7RYA2</accession>
<gene>
    <name evidence="2" type="ORF">STEHIDRAFT_116662</name>
</gene>
<sequence>MCRGLEWACRSNKDPASVRQSGAVYDLARQWARKCDVSLGCLYCAVDGGDHCCASVQARALPPTSICWCMKWEATRCAVCKKDATTKCLCPKNRTSPVQVACECCRCDKEAICGLCWLCPKKCKCAAAEEAEEAEEAVEISGAELQRYEERSRQIQEESSKFAPGCSISSPPRKITGSYLDPHDCSGLSGSRGSRFIRTSFTHRTVRSISQVTMPDRKSFKSMPSCLELEEAVDYLNHVLSDVWNPSVADQLLREFDITGANKTLNYPAIDFAVKSLAPVANSSLHPTIPGSRAVGHALGGMAGGSTENVTEVSTKYRLLIIQSAPAVSFGPGERAGSVASPQCSTLLADITNILSKAPLQRLPLAASHSIPFTLKQIRDLKDDLDP</sequence>
<dbReference type="RefSeq" id="XP_007311624.1">
    <property type="nucleotide sequence ID" value="XM_007311562.1"/>
</dbReference>
<dbReference type="Proteomes" id="UP000053927">
    <property type="component" value="Unassembled WGS sequence"/>
</dbReference>
<proteinExistence type="predicted"/>
<organism evidence="2 3">
    <name type="scientific">Stereum hirsutum (strain FP-91666)</name>
    <name type="common">White-rot fungus</name>
    <dbReference type="NCBI Taxonomy" id="721885"/>
    <lineage>
        <taxon>Eukaryota</taxon>
        <taxon>Fungi</taxon>
        <taxon>Dikarya</taxon>
        <taxon>Basidiomycota</taxon>
        <taxon>Agaricomycotina</taxon>
        <taxon>Agaricomycetes</taxon>
        <taxon>Russulales</taxon>
        <taxon>Stereaceae</taxon>
        <taxon>Stereum</taxon>
    </lineage>
</organism>
<keyword evidence="3" id="KW-1185">Reference proteome</keyword>
<evidence type="ECO:0000256" key="1">
    <source>
        <dbReference type="SAM" id="Coils"/>
    </source>
</evidence>
<feature type="coiled-coil region" evidence="1">
    <location>
        <begin position="131"/>
        <end position="158"/>
    </location>
</feature>
<dbReference type="KEGG" id="shs:STEHIDRAFT_116662"/>
<reference evidence="3" key="1">
    <citation type="journal article" date="2012" name="Science">
        <title>The Paleozoic origin of enzymatic lignin decomposition reconstructed from 31 fungal genomes.</title>
        <authorList>
            <person name="Floudas D."/>
            <person name="Binder M."/>
            <person name="Riley R."/>
            <person name="Barry K."/>
            <person name="Blanchette R.A."/>
            <person name="Henrissat B."/>
            <person name="Martinez A.T."/>
            <person name="Otillar R."/>
            <person name="Spatafora J.W."/>
            <person name="Yadav J.S."/>
            <person name="Aerts A."/>
            <person name="Benoit I."/>
            <person name="Boyd A."/>
            <person name="Carlson A."/>
            <person name="Copeland A."/>
            <person name="Coutinho P.M."/>
            <person name="de Vries R.P."/>
            <person name="Ferreira P."/>
            <person name="Findley K."/>
            <person name="Foster B."/>
            <person name="Gaskell J."/>
            <person name="Glotzer D."/>
            <person name="Gorecki P."/>
            <person name="Heitman J."/>
            <person name="Hesse C."/>
            <person name="Hori C."/>
            <person name="Igarashi K."/>
            <person name="Jurgens J.A."/>
            <person name="Kallen N."/>
            <person name="Kersten P."/>
            <person name="Kohler A."/>
            <person name="Kuees U."/>
            <person name="Kumar T.K.A."/>
            <person name="Kuo A."/>
            <person name="LaButti K."/>
            <person name="Larrondo L.F."/>
            <person name="Lindquist E."/>
            <person name="Ling A."/>
            <person name="Lombard V."/>
            <person name="Lucas S."/>
            <person name="Lundell T."/>
            <person name="Martin R."/>
            <person name="McLaughlin D.J."/>
            <person name="Morgenstern I."/>
            <person name="Morin E."/>
            <person name="Murat C."/>
            <person name="Nagy L.G."/>
            <person name="Nolan M."/>
            <person name="Ohm R.A."/>
            <person name="Patyshakuliyeva A."/>
            <person name="Rokas A."/>
            <person name="Ruiz-Duenas F.J."/>
            <person name="Sabat G."/>
            <person name="Salamov A."/>
            <person name="Samejima M."/>
            <person name="Schmutz J."/>
            <person name="Slot J.C."/>
            <person name="St John F."/>
            <person name="Stenlid J."/>
            <person name="Sun H."/>
            <person name="Sun S."/>
            <person name="Syed K."/>
            <person name="Tsang A."/>
            <person name="Wiebenga A."/>
            <person name="Young D."/>
            <person name="Pisabarro A."/>
            <person name="Eastwood D.C."/>
            <person name="Martin F."/>
            <person name="Cullen D."/>
            <person name="Grigoriev I.V."/>
            <person name="Hibbett D.S."/>
        </authorList>
    </citation>
    <scope>NUCLEOTIDE SEQUENCE [LARGE SCALE GENOMIC DNA]</scope>
    <source>
        <strain evidence="3">FP-91666</strain>
    </source>
</reference>
<protein>
    <submittedName>
        <fullName evidence="2">Uncharacterized protein</fullName>
    </submittedName>
</protein>
<evidence type="ECO:0000313" key="2">
    <source>
        <dbReference type="EMBL" id="EIM79327.1"/>
    </source>
</evidence>
<dbReference type="GeneID" id="18795956"/>
<dbReference type="EMBL" id="JH687406">
    <property type="protein sequence ID" value="EIM79327.1"/>
    <property type="molecule type" value="Genomic_DNA"/>
</dbReference>
<keyword evidence="1" id="KW-0175">Coiled coil</keyword>
<dbReference type="AlphaFoldDB" id="R7RYA2"/>
<evidence type="ECO:0000313" key="3">
    <source>
        <dbReference type="Proteomes" id="UP000053927"/>
    </source>
</evidence>
<name>R7RYA2_STEHR</name>